<keyword evidence="3" id="KW-1133">Transmembrane helix</keyword>
<dbReference type="InterPro" id="IPR014748">
    <property type="entry name" value="Enoyl-CoA_hydra_C"/>
</dbReference>
<feature type="transmembrane region" description="Helical" evidence="3">
    <location>
        <begin position="130"/>
        <end position="151"/>
    </location>
</feature>
<dbReference type="GO" id="GO:0016853">
    <property type="term" value="F:isomerase activity"/>
    <property type="evidence" value="ECO:0007669"/>
    <property type="project" value="UniProtKB-KW"/>
</dbReference>
<dbReference type="PROSITE" id="PS00166">
    <property type="entry name" value="ENOYL_COA_HYDRATASE"/>
    <property type="match status" value="1"/>
</dbReference>
<reference evidence="4 5" key="1">
    <citation type="submission" date="2020-08" db="EMBL/GenBank/DDBJ databases">
        <title>Genomic Encyclopedia of Type Strains, Phase IV (KMG-IV): sequencing the most valuable type-strain genomes for metagenomic binning, comparative biology and taxonomic classification.</title>
        <authorList>
            <person name="Goeker M."/>
        </authorList>
    </citation>
    <scope>NUCLEOTIDE SEQUENCE [LARGE SCALE GENOMIC DNA]</scope>
    <source>
        <strain evidence="4 5">DSM 27203</strain>
    </source>
</reference>
<evidence type="ECO:0000313" key="5">
    <source>
        <dbReference type="Proteomes" id="UP000554342"/>
    </source>
</evidence>
<keyword evidence="3" id="KW-0812">Transmembrane</keyword>
<keyword evidence="5" id="KW-1185">Reference proteome</keyword>
<keyword evidence="4" id="KW-0413">Isomerase</keyword>
<dbReference type="AlphaFoldDB" id="A0A840YW22"/>
<keyword evidence="3" id="KW-0472">Membrane</keyword>
<dbReference type="Proteomes" id="UP000554342">
    <property type="component" value="Unassembled WGS sequence"/>
</dbReference>
<name>A0A840YW22_9SPHN</name>
<evidence type="ECO:0000313" key="4">
    <source>
        <dbReference type="EMBL" id="MBB5717911.1"/>
    </source>
</evidence>
<dbReference type="InterPro" id="IPR018376">
    <property type="entry name" value="Enoyl-CoA_hyd/isom_CS"/>
</dbReference>
<dbReference type="PANTHER" id="PTHR43459:SF1">
    <property type="entry name" value="EG:BACN32G11.4 PROTEIN"/>
    <property type="match status" value="1"/>
</dbReference>
<dbReference type="RefSeq" id="WP_184001619.1">
    <property type="nucleotide sequence ID" value="NZ_BAABIF010000004.1"/>
</dbReference>
<accession>A0A840YW22</accession>
<dbReference type="PANTHER" id="PTHR43459">
    <property type="entry name" value="ENOYL-COA HYDRATASE"/>
    <property type="match status" value="1"/>
</dbReference>
<dbReference type="CDD" id="cd06558">
    <property type="entry name" value="crotonase-like"/>
    <property type="match status" value="1"/>
</dbReference>
<evidence type="ECO:0000256" key="1">
    <source>
        <dbReference type="ARBA" id="ARBA00005254"/>
    </source>
</evidence>
<comment type="similarity">
    <text evidence="1 2">Belongs to the enoyl-CoA hydratase/isomerase family.</text>
</comment>
<comment type="caution">
    <text evidence="4">The sequence shown here is derived from an EMBL/GenBank/DDBJ whole genome shotgun (WGS) entry which is preliminary data.</text>
</comment>
<dbReference type="InterPro" id="IPR001753">
    <property type="entry name" value="Enoyl-CoA_hydra/iso"/>
</dbReference>
<dbReference type="EMBL" id="JACIJI010000001">
    <property type="protein sequence ID" value="MBB5717911.1"/>
    <property type="molecule type" value="Genomic_DNA"/>
</dbReference>
<sequence>MADYQTILFDLSEDVATITLNRPERLNAITADMLAEIRDALDEATAGGARALLLNGDDRAFCSGADLQAAAASGGGSDLGESLTRDYNPTIAKLAALDMPVVSAVSGLAAGAGASLALHADFTIAAKSAYFLLAFVNIGLVPDAGATWLFAQAMGRTRTLEAAMLGERIYADRAEEYGLIYRVVADNHVEKEARALAVRLAAGPTLAYGMIRKSVAAALTSSLEEVLAIEAADQRRAGQSADCREGVAAFIEKRDAVFTGK</sequence>
<dbReference type="InterPro" id="IPR029045">
    <property type="entry name" value="ClpP/crotonase-like_dom_sf"/>
</dbReference>
<dbReference type="SUPFAM" id="SSF52096">
    <property type="entry name" value="ClpP/crotonase"/>
    <property type="match status" value="1"/>
</dbReference>
<dbReference type="EC" id="5.3.3.18" evidence="4"/>
<proteinExistence type="inferred from homology"/>
<dbReference type="Pfam" id="PF00378">
    <property type="entry name" value="ECH_1"/>
    <property type="match status" value="1"/>
</dbReference>
<dbReference type="Gene3D" id="1.10.12.10">
    <property type="entry name" value="Lyase 2-enoyl-coa Hydratase, Chain A, domain 2"/>
    <property type="match status" value="1"/>
</dbReference>
<dbReference type="Gene3D" id="3.90.226.10">
    <property type="entry name" value="2-enoyl-CoA Hydratase, Chain A, domain 1"/>
    <property type="match status" value="1"/>
</dbReference>
<feature type="transmembrane region" description="Helical" evidence="3">
    <location>
        <begin position="94"/>
        <end position="118"/>
    </location>
</feature>
<evidence type="ECO:0000256" key="2">
    <source>
        <dbReference type="RuleBase" id="RU003707"/>
    </source>
</evidence>
<gene>
    <name evidence="4" type="ORF">FHR23_000818</name>
</gene>
<evidence type="ECO:0000256" key="3">
    <source>
        <dbReference type="SAM" id="Phobius"/>
    </source>
</evidence>
<protein>
    <submittedName>
        <fullName evidence="4">2-(1,2-epoxy-1,2-dihydrophenyl)acetyl-CoA isomerase</fullName>
        <ecNumber evidence="4">5.3.3.18</ecNumber>
    </submittedName>
</protein>
<organism evidence="4 5">
    <name type="scientific">Stakelama sediminis</name>
    <dbReference type="NCBI Taxonomy" id="463200"/>
    <lineage>
        <taxon>Bacteria</taxon>
        <taxon>Pseudomonadati</taxon>
        <taxon>Pseudomonadota</taxon>
        <taxon>Alphaproteobacteria</taxon>
        <taxon>Sphingomonadales</taxon>
        <taxon>Sphingomonadaceae</taxon>
        <taxon>Stakelama</taxon>
    </lineage>
</organism>